<gene>
    <name evidence="1" type="ORF">JFY71_00175</name>
</gene>
<dbReference type="Proteomes" id="UP000595814">
    <property type="component" value="Chromosome"/>
</dbReference>
<keyword evidence="2" id="KW-1185">Reference proteome</keyword>
<accession>A0AC61MQX2</accession>
<organism evidence="1 2">
    <name type="scientific">Miniphocaeibacter halophilus</name>
    <dbReference type="NCBI Taxonomy" id="2931922"/>
    <lineage>
        <taxon>Bacteria</taxon>
        <taxon>Bacillati</taxon>
        <taxon>Bacillota</taxon>
        <taxon>Tissierellia</taxon>
        <taxon>Tissierellales</taxon>
        <taxon>Peptoniphilaceae</taxon>
        <taxon>Miniphocaeibacter</taxon>
    </lineage>
</organism>
<evidence type="ECO:0000313" key="1">
    <source>
        <dbReference type="EMBL" id="QQK07989.1"/>
    </source>
</evidence>
<proteinExistence type="predicted"/>
<evidence type="ECO:0000313" key="2">
    <source>
        <dbReference type="Proteomes" id="UP000595814"/>
    </source>
</evidence>
<name>A0AC61MQX2_9FIRM</name>
<dbReference type="EMBL" id="CP066744">
    <property type="protein sequence ID" value="QQK07989.1"/>
    <property type="molecule type" value="Genomic_DNA"/>
</dbReference>
<sequence length="339" mass="37272">MKALKIFEPKILKIVDIEEPKIVDKNDVKIKTMTTGICGSDVSMYAGTNTMVVYPRIFGHEMAGEVVEVGSSVENLKVGDHVTVDPVNNCGYCHACREGRPNICYNLKVRGVQGEGFNAEYIVVPKDAVYKLSSSIPWEEACLIEPYTIGFNATSRAGLKPADTLLILGAGTIGQTTLRTALMMGARVIISDIDDEKLETAKNQGAFLTINPARDDLKKIIEENTEGFGPNVVIDAVCIPETVEQSIELAAPGGRVVTLGFSETPSKIQQKHITAKELDIRGSRLNNRKFASVIKSLEDKKINFDDMISHVIDFKDAKDAFEIMLDANTPKKKIVLKYY</sequence>
<protein>
    <submittedName>
        <fullName evidence="1">Zinc-binding alcohol dehydrogenase family protein</fullName>
    </submittedName>
</protein>
<reference evidence="1 2" key="1">
    <citation type="journal article" date="2022" name="Int. J. Syst. Evol. Microbiol.">
        <title>Miniphocaeibacter halophilus sp. nov., an ammonium-tolerant acetate-producing bacterium isolated from a biogas system.</title>
        <authorList>
            <person name="Schnurer A."/>
            <person name="Singh A."/>
            <person name="Bi S."/>
            <person name="Qiao W."/>
            <person name="Westerholm M."/>
        </authorList>
    </citation>
    <scope>NUCLEOTIDE SEQUENCE [LARGE SCALE GENOMIC DNA]</scope>
    <source>
        <strain evidence="1 2">AMB_01</strain>
    </source>
</reference>